<dbReference type="InterPro" id="IPR013155">
    <property type="entry name" value="M/V/L/I-tRNA-synth_anticd-bd"/>
</dbReference>
<feature type="domain" description="Leucyl-tRNA synthetase editing" evidence="14">
    <location>
        <begin position="222"/>
        <end position="430"/>
    </location>
</feature>
<dbReference type="CDD" id="cd00812">
    <property type="entry name" value="LeuRS_core"/>
    <property type="match status" value="1"/>
</dbReference>
<evidence type="ECO:0000256" key="8">
    <source>
        <dbReference type="ARBA" id="ARBA00047469"/>
    </source>
</evidence>
<keyword evidence="3 9" id="KW-0436">Ligase</keyword>
<evidence type="ECO:0000256" key="6">
    <source>
        <dbReference type="ARBA" id="ARBA00022917"/>
    </source>
</evidence>
<organism evidence="15 16">
    <name type="scientific">Candidatus Andersenbacteria bacterium CG10_big_fil_rev_8_21_14_0_10_54_11</name>
    <dbReference type="NCBI Taxonomy" id="1974485"/>
    <lineage>
        <taxon>Bacteria</taxon>
        <taxon>Candidatus Anderseniibacteriota</taxon>
    </lineage>
</organism>
<dbReference type="PROSITE" id="PS00178">
    <property type="entry name" value="AA_TRNA_LIGASE_I"/>
    <property type="match status" value="1"/>
</dbReference>
<dbReference type="InterPro" id="IPR001412">
    <property type="entry name" value="aa-tRNA-synth_I_CS"/>
</dbReference>
<dbReference type="SUPFAM" id="SSF52374">
    <property type="entry name" value="Nucleotidylyl transferase"/>
    <property type="match status" value="1"/>
</dbReference>
<dbReference type="GO" id="GO:0005524">
    <property type="term" value="F:ATP binding"/>
    <property type="evidence" value="ECO:0007669"/>
    <property type="project" value="UniProtKB-UniRule"/>
</dbReference>
<dbReference type="CDD" id="cd07958">
    <property type="entry name" value="Anticodon_Ia_Leu_BEm"/>
    <property type="match status" value="1"/>
</dbReference>
<feature type="domain" description="Methionyl/Leucyl tRNA synthetase" evidence="13">
    <location>
        <begin position="42"/>
        <end position="183"/>
    </location>
</feature>
<dbReference type="PRINTS" id="PR00985">
    <property type="entry name" value="TRNASYNTHLEU"/>
</dbReference>
<comment type="caution">
    <text evidence="9">Lacks conserved residue(s) required for the propagation of feature annotation.</text>
</comment>
<evidence type="ECO:0000256" key="10">
    <source>
        <dbReference type="RuleBase" id="RU363035"/>
    </source>
</evidence>
<comment type="catalytic activity">
    <reaction evidence="8 9">
        <text>tRNA(Leu) + L-leucine + ATP = L-leucyl-tRNA(Leu) + AMP + diphosphate</text>
        <dbReference type="Rhea" id="RHEA:11688"/>
        <dbReference type="Rhea" id="RHEA-COMP:9613"/>
        <dbReference type="Rhea" id="RHEA-COMP:9622"/>
        <dbReference type="ChEBI" id="CHEBI:30616"/>
        <dbReference type="ChEBI" id="CHEBI:33019"/>
        <dbReference type="ChEBI" id="CHEBI:57427"/>
        <dbReference type="ChEBI" id="CHEBI:78442"/>
        <dbReference type="ChEBI" id="CHEBI:78494"/>
        <dbReference type="ChEBI" id="CHEBI:456215"/>
        <dbReference type="EC" id="6.1.1.4"/>
    </reaction>
</comment>
<dbReference type="Pfam" id="PF09334">
    <property type="entry name" value="tRNA-synt_1g"/>
    <property type="match status" value="1"/>
</dbReference>
<dbReference type="InterPro" id="IPR015413">
    <property type="entry name" value="Methionyl/Leucyl_tRNA_Synth"/>
</dbReference>
<dbReference type="InterPro" id="IPR009080">
    <property type="entry name" value="tRNAsynth_Ia_anticodon-bd"/>
</dbReference>
<evidence type="ECO:0000259" key="13">
    <source>
        <dbReference type="Pfam" id="PF09334"/>
    </source>
</evidence>
<keyword evidence="6 9" id="KW-0648">Protein biosynthesis</keyword>
<dbReference type="EC" id="6.1.1.4" evidence="9"/>
<evidence type="ECO:0000256" key="7">
    <source>
        <dbReference type="ARBA" id="ARBA00023146"/>
    </source>
</evidence>
<proteinExistence type="inferred from homology"/>
<evidence type="ECO:0000256" key="4">
    <source>
        <dbReference type="ARBA" id="ARBA00022741"/>
    </source>
</evidence>
<dbReference type="InterPro" id="IPR002302">
    <property type="entry name" value="Leu-tRNA-ligase"/>
</dbReference>
<accession>A0A2M6WZW7</accession>
<evidence type="ECO:0000259" key="14">
    <source>
        <dbReference type="Pfam" id="PF13603"/>
    </source>
</evidence>
<dbReference type="Gene3D" id="1.10.730.10">
    <property type="entry name" value="Isoleucyl-tRNA Synthetase, Domain 1"/>
    <property type="match status" value="2"/>
</dbReference>
<dbReference type="Pfam" id="PF08264">
    <property type="entry name" value="Anticodon_1"/>
    <property type="match status" value="1"/>
</dbReference>
<evidence type="ECO:0000259" key="11">
    <source>
        <dbReference type="Pfam" id="PF00133"/>
    </source>
</evidence>
<keyword evidence="2 9" id="KW-0963">Cytoplasm</keyword>
<dbReference type="NCBIfam" id="TIGR00396">
    <property type="entry name" value="leuS_bact"/>
    <property type="match status" value="1"/>
</dbReference>
<evidence type="ECO:0000259" key="12">
    <source>
        <dbReference type="Pfam" id="PF08264"/>
    </source>
</evidence>
<comment type="similarity">
    <text evidence="1 9 10">Belongs to the class-I aminoacyl-tRNA synthetase family.</text>
</comment>
<evidence type="ECO:0000256" key="2">
    <source>
        <dbReference type="ARBA" id="ARBA00022490"/>
    </source>
</evidence>
<name>A0A2M6WZW7_9BACT</name>
<gene>
    <name evidence="9" type="primary">leuS</name>
    <name evidence="15" type="ORF">COT71_01105</name>
</gene>
<dbReference type="Proteomes" id="UP000230731">
    <property type="component" value="Unassembled WGS sequence"/>
</dbReference>
<dbReference type="InterPro" id="IPR002300">
    <property type="entry name" value="aa-tRNA-synth_Ia"/>
</dbReference>
<dbReference type="GO" id="GO:0004823">
    <property type="term" value="F:leucine-tRNA ligase activity"/>
    <property type="evidence" value="ECO:0007669"/>
    <property type="project" value="UniProtKB-UniRule"/>
</dbReference>
<keyword evidence="7 9" id="KW-0030">Aminoacyl-tRNA synthetase</keyword>
<dbReference type="Pfam" id="PF13603">
    <property type="entry name" value="tRNA-synt_1_2"/>
    <property type="match status" value="1"/>
</dbReference>
<evidence type="ECO:0000313" key="15">
    <source>
        <dbReference type="EMBL" id="PIT98362.1"/>
    </source>
</evidence>
<sequence length="874" mass="99113">MPENAYNPLEIEPKWQKRWEEAGVFKASDFPGQKKQYVLDMFPYPSGDGLHVGHVKGYIATDVYARFKRMQGFEVLHPMGWDAFGLPAENYAIANKVHPREAVEKNIARFKEQLGKIGFTYDWDREINTTDPEYYRWTQWIFLQLFTKGLAYESDEVINWCPRDKTGLANEDIEDGRCERCGTLVEKKKMRQWVLKITDYADRLLKDLDELNWPESITESQRNWIGRSEGSEIEFSITRPSNEPTPGPEKLKFNVRVYTTRADTLFGVTYLVLAPEHPFVAELLTGNLELSIQNKAEVAEYIRAAEHKTDLDRQADEKEKTGVQLKGIVAINPANGEEITVWAADYVLMSYGTGAIMAVPAHDERDFAFAKKFGLAVREVIIPHPHSSAHMKSEEGGAADLPYIGEGVLVHSGEFDGMEREQAKAAVIKKVGGETKIMYKLRNWVFSRQRYWGEPIPLIFCLECKRRIETNNVQSAQSTHKTNITHYAPQSESGYSAGELMNPGWVAVPQEQLPVRLPEVASYQPSGTGESPLAAIEDWVNVRCPRCGGPARRETNTMPQWAGSCWYYLRYLDPKNDAELVDPAKEKAWMPVDLYVGGAEHATRHLIYARFWHKFLFDIGAVSTSEPFRKLKNVGLILGADGRKMSKRWGNVLNPDAVTARHGADALRVYEMFMGPFENAMPWSEESLIGAARFLRRVNACFMRPEYSTKKKELRWDDDNRRLVMHRTIKRVTDAIENFRFNTGVAALMEWLNELEKTDGGGDEARRVFIRLLAPYAPHAAEDLWENIGGEGFVSTAPWPTYDDALLARAEVTVPVQVNGKVRGQVTLAADADHAAAEAAARALINVQRHLANTEVQQIVYVPGRMINFVKRTV</sequence>
<dbReference type="Gene3D" id="3.40.50.620">
    <property type="entry name" value="HUPs"/>
    <property type="match status" value="2"/>
</dbReference>
<keyword evidence="4 9" id="KW-0547">Nucleotide-binding</keyword>
<dbReference type="Gene3D" id="3.90.740.10">
    <property type="entry name" value="Valyl/Leucyl/Isoleucyl-tRNA synthetase, editing domain"/>
    <property type="match status" value="1"/>
</dbReference>
<dbReference type="AlphaFoldDB" id="A0A2M6WZW7"/>
<comment type="caution">
    <text evidence="15">The sequence shown here is derived from an EMBL/GenBank/DDBJ whole genome shotgun (WGS) entry which is preliminary data.</text>
</comment>
<reference evidence="16" key="1">
    <citation type="submission" date="2017-09" db="EMBL/GenBank/DDBJ databases">
        <title>Depth-based differentiation of microbial function through sediment-hosted aquifers and enrichment of novel symbionts in the deep terrestrial subsurface.</title>
        <authorList>
            <person name="Probst A.J."/>
            <person name="Ladd B."/>
            <person name="Jarett J.K."/>
            <person name="Geller-Mcgrath D.E."/>
            <person name="Sieber C.M.K."/>
            <person name="Emerson J.B."/>
            <person name="Anantharaman K."/>
            <person name="Thomas B.C."/>
            <person name="Malmstrom R."/>
            <person name="Stieglmeier M."/>
            <person name="Klingl A."/>
            <person name="Woyke T."/>
            <person name="Ryan C.M."/>
            <person name="Banfield J.F."/>
        </authorList>
    </citation>
    <scope>NUCLEOTIDE SEQUENCE [LARGE SCALE GENOMIC DNA]</scope>
</reference>
<dbReference type="SUPFAM" id="SSF50677">
    <property type="entry name" value="ValRS/IleRS/LeuRS editing domain"/>
    <property type="match status" value="1"/>
</dbReference>
<dbReference type="PANTHER" id="PTHR43740">
    <property type="entry name" value="LEUCYL-TRNA SYNTHETASE"/>
    <property type="match status" value="1"/>
</dbReference>
<evidence type="ECO:0000256" key="1">
    <source>
        <dbReference type="ARBA" id="ARBA00005594"/>
    </source>
</evidence>
<dbReference type="Pfam" id="PF00133">
    <property type="entry name" value="tRNA-synt_1"/>
    <property type="match status" value="1"/>
</dbReference>
<dbReference type="FunFam" id="3.40.50.620:FF:000077">
    <property type="entry name" value="Leucine--tRNA ligase"/>
    <property type="match status" value="1"/>
</dbReference>
<dbReference type="InterPro" id="IPR009008">
    <property type="entry name" value="Val/Leu/Ile-tRNA-synth_edit"/>
</dbReference>
<dbReference type="InterPro" id="IPR014729">
    <property type="entry name" value="Rossmann-like_a/b/a_fold"/>
</dbReference>
<comment type="subcellular location">
    <subcellularLocation>
        <location evidence="9">Cytoplasm</location>
    </subcellularLocation>
</comment>
<keyword evidence="5 9" id="KW-0067">ATP-binding</keyword>
<dbReference type="InterPro" id="IPR025709">
    <property type="entry name" value="Leu_tRNA-synth_edit"/>
</dbReference>
<protein>
    <recommendedName>
        <fullName evidence="9">Leucine--tRNA ligase</fullName>
        <ecNumber evidence="9">6.1.1.4</ecNumber>
    </recommendedName>
    <alternativeName>
        <fullName evidence="9">Leucyl-tRNA synthetase</fullName>
        <shortName evidence="9">LeuRS</shortName>
    </alternativeName>
</protein>
<dbReference type="PANTHER" id="PTHR43740:SF2">
    <property type="entry name" value="LEUCINE--TRNA LIGASE, MITOCHONDRIAL"/>
    <property type="match status" value="1"/>
</dbReference>
<dbReference type="GO" id="GO:0006429">
    <property type="term" value="P:leucyl-tRNA aminoacylation"/>
    <property type="evidence" value="ECO:0007669"/>
    <property type="project" value="UniProtKB-UniRule"/>
</dbReference>
<feature type="binding site" evidence="9">
    <location>
        <position position="647"/>
    </location>
    <ligand>
        <name>ATP</name>
        <dbReference type="ChEBI" id="CHEBI:30616"/>
    </ligand>
</feature>
<evidence type="ECO:0000313" key="16">
    <source>
        <dbReference type="Proteomes" id="UP000230731"/>
    </source>
</evidence>
<dbReference type="EMBL" id="PEZP01000012">
    <property type="protein sequence ID" value="PIT98362.1"/>
    <property type="molecule type" value="Genomic_DNA"/>
</dbReference>
<evidence type="ECO:0000256" key="9">
    <source>
        <dbReference type="HAMAP-Rule" id="MF_00049"/>
    </source>
</evidence>
<dbReference type="GO" id="GO:0005829">
    <property type="term" value="C:cytosol"/>
    <property type="evidence" value="ECO:0007669"/>
    <property type="project" value="TreeGrafter"/>
</dbReference>
<dbReference type="SUPFAM" id="SSF47323">
    <property type="entry name" value="Anticodon-binding domain of a subclass of class I aminoacyl-tRNA synthetases"/>
    <property type="match status" value="1"/>
</dbReference>
<dbReference type="GO" id="GO:0002161">
    <property type="term" value="F:aminoacyl-tRNA deacylase activity"/>
    <property type="evidence" value="ECO:0007669"/>
    <property type="project" value="InterPro"/>
</dbReference>
<evidence type="ECO:0000256" key="5">
    <source>
        <dbReference type="ARBA" id="ARBA00022840"/>
    </source>
</evidence>
<feature type="domain" description="Methionyl/Valyl/Leucyl/Isoleucyl-tRNA synthetase anticodon-binding" evidence="12">
    <location>
        <begin position="725"/>
        <end position="833"/>
    </location>
</feature>
<dbReference type="FunFam" id="1.10.730.10:FF:000002">
    <property type="entry name" value="Leucine--tRNA ligase"/>
    <property type="match status" value="1"/>
</dbReference>
<evidence type="ECO:0000256" key="3">
    <source>
        <dbReference type="ARBA" id="ARBA00022598"/>
    </source>
</evidence>
<dbReference type="HAMAP" id="MF_00049_B">
    <property type="entry name" value="Leu_tRNA_synth_B"/>
    <property type="match status" value="1"/>
</dbReference>
<feature type="domain" description="Aminoacyl-tRNA synthetase class Ia" evidence="11">
    <location>
        <begin position="589"/>
        <end position="671"/>
    </location>
</feature>